<gene>
    <name evidence="1" type="ORF">C8J55DRAFT_553991</name>
</gene>
<proteinExistence type="predicted"/>
<comment type="caution">
    <text evidence="1">The sequence shown here is derived from an EMBL/GenBank/DDBJ whole genome shotgun (WGS) entry which is preliminary data.</text>
</comment>
<dbReference type="EMBL" id="JANVFS010000001">
    <property type="protein sequence ID" value="KAJ4496271.1"/>
    <property type="molecule type" value="Genomic_DNA"/>
</dbReference>
<organism evidence="1 2">
    <name type="scientific">Lentinula lateritia</name>
    <dbReference type="NCBI Taxonomy" id="40482"/>
    <lineage>
        <taxon>Eukaryota</taxon>
        <taxon>Fungi</taxon>
        <taxon>Dikarya</taxon>
        <taxon>Basidiomycota</taxon>
        <taxon>Agaricomycotina</taxon>
        <taxon>Agaricomycetes</taxon>
        <taxon>Agaricomycetidae</taxon>
        <taxon>Agaricales</taxon>
        <taxon>Marasmiineae</taxon>
        <taxon>Omphalotaceae</taxon>
        <taxon>Lentinula</taxon>
    </lineage>
</organism>
<protein>
    <submittedName>
        <fullName evidence="1">Uncharacterized protein</fullName>
    </submittedName>
</protein>
<dbReference type="AlphaFoldDB" id="A0A9W9B3X5"/>
<sequence length="190" mass="22493">MASTTEEVTYETMFCPRRTPDDVPDGIKERAKLILPPGKEVPAKYRLDRVRLRRDPDYVKPERLYWAFGINIQDCVEYHRKHNLPRPPPGFETRSIWSTIMWDVEEDLRKHCNYGLRFLSPVSVEYALMIIIYDSHSIAYSKLIAHEEDEVVQIIKERMDDNPCAYKINFYPTRSYVVMFGFYIVYENAA</sequence>
<name>A0A9W9B3X5_9AGAR</name>
<reference evidence="1" key="2">
    <citation type="journal article" date="2023" name="Proc. Natl. Acad. Sci. U.S.A.">
        <title>A global phylogenomic analysis of the shiitake genus Lentinula.</title>
        <authorList>
            <person name="Sierra-Patev S."/>
            <person name="Min B."/>
            <person name="Naranjo-Ortiz M."/>
            <person name="Looney B."/>
            <person name="Konkel Z."/>
            <person name="Slot J.C."/>
            <person name="Sakamoto Y."/>
            <person name="Steenwyk J.L."/>
            <person name="Rokas A."/>
            <person name="Carro J."/>
            <person name="Camarero S."/>
            <person name="Ferreira P."/>
            <person name="Molpeceres G."/>
            <person name="Ruiz-Duenas F.J."/>
            <person name="Serrano A."/>
            <person name="Henrissat B."/>
            <person name="Drula E."/>
            <person name="Hughes K.W."/>
            <person name="Mata J.L."/>
            <person name="Ishikawa N.K."/>
            <person name="Vargas-Isla R."/>
            <person name="Ushijima S."/>
            <person name="Smith C.A."/>
            <person name="Donoghue J."/>
            <person name="Ahrendt S."/>
            <person name="Andreopoulos W."/>
            <person name="He G."/>
            <person name="LaButti K."/>
            <person name="Lipzen A."/>
            <person name="Ng V."/>
            <person name="Riley R."/>
            <person name="Sandor L."/>
            <person name="Barry K."/>
            <person name="Martinez A.T."/>
            <person name="Xiao Y."/>
            <person name="Gibbons J.G."/>
            <person name="Terashima K."/>
            <person name="Grigoriev I.V."/>
            <person name="Hibbett D."/>
        </authorList>
    </citation>
    <scope>NUCLEOTIDE SEQUENCE</scope>
    <source>
        <strain evidence="1">Sp2 HRB7682 ss15</strain>
    </source>
</reference>
<accession>A0A9W9B3X5</accession>
<dbReference type="Proteomes" id="UP001150238">
    <property type="component" value="Unassembled WGS sequence"/>
</dbReference>
<reference evidence="1" key="1">
    <citation type="submission" date="2022-08" db="EMBL/GenBank/DDBJ databases">
        <authorList>
            <consortium name="DOE Joint Genome Institute"/>
            <person name="Min B."/>
            <person name="Riley R."/>
            <person name="Sierra-Patev S."/>
            <person name="Naranjo-Ortiz M."/>
            <person name="Looney B."/>
            <person name="Konkel Z."/>
            <person name="Slot J.C."/>
            <person name="Sakamoto Y."/>
            <person name="Steenwyk J.L."/>
            <person name="Rokas A."/>
            <person name="Carro J."/>
            <person name="Camarero S."/>
            <person name="Ferreira P."/>
            <person name="Molpeceres G."/>
            <person name="Ruiz-Duenas F.J."/>
            <person name="Serrano A."/>
            <person name="Henrissat B."/>
            <person name="Drula E."/>
            <person name="Hughes K.W."/>
            <person name="Mata J.L."/>
            <person name="Ishikawa N.K."/>
            <person name="Vargas-Isla R."/>
            <person name="Ushijima S."/>
            <person name="Smith C.A."/>
            <person name="Ahrendt S."/>
            <person name="Andreopoulos W."/>
            <person name="He G."/>
            <person name="Labutti K."/>
            <person name="Lipzen A."/>
            <person name="Ng V."/>
            <person name="Sandor L."/>
            <person name="Barry K."/>
            <person name="Martinez A.T."/>
            <person name="Xiao Y."/>
            <person name="Gibbons J.G."/>
            <person name="Terashima K."/>
            <person name="Hibbett D.S."/>
            <person name="Grigoriev I.V."/>
        </authorList>
    </citation>
    <scope>NUCLEOTIDE SEQUENCE</scope>
    <source>
        <strain evidence="1">Sp2 HRB7682 ss15</strain>
    </source>
</reference>
<evidence type="ECO:0000313" key="1">
    <source>
        <dbReference type="EMBL" id="KAJ4496271.1"/>
    </source>
</evidence>
<evidence type="ECO:0000313" key="2">
    <source>
        <dbReference type="Proteomes" id="UP001150238"/>
    </source>
</evidence>